<dbReference type="EMBL" id="JARBDR010000018">
    <property type="protein sequence ID" value="KAJ8321758.1"/>
    <property type="molecule type" value="Genomic_DNA"/>
</dbReference>
<dbReference type="PANTHER" id="PTHR46790:SF1">
    <property type="entry name" value="CENTROMERE PROTEIN N"/>
    <property type="match status" value="1"/>
</dbReference>
<reference evidence="1 2" key="1">
    <citation type="submission" date="2022-12" db="EMBL/GenBank/DDBJ databases">
        <title>Chromosome-level genome of Tegillarca granosa.</title>
        <authorList>
            <person name="Kim J."/>
        </authorList>
    </citation>
    <scope>NUCLEOTIDE SEQUENCE [LARGE SCALE GENOMIC DNA]</scope>
    <source>
        <strain evidence="1">Teg-2019</strain>
        <tissue evidence="1">Adductor muscle</tissue>
    </source>
</reference>
<gene>
    <name evidence="1" type="ORF">KUTeg_000229</name>
</gene>
<dbReference type="PANTHER" id="PTHR46790">
    <property type="entry name" value="CENTROMERE PROTEIN N"/>
    <property type="match status" value="1"/>
</dbReference>
<accession>A0ABQ9FWX9</accession>
<dbReference type="InterPro" id="IPR052011">
    <property type="entry name" value="CENP-NAC/CAD_complex"/>
</dbReference>
<evidence type="ECO:0000313" key="1">
    <source>
        <dbReference type="EMBL" id="KAJ8321758.1"/>
    </source>
</evidence>
<organism evidence="1 2">
    <name type="scientific">Tegillarca granosa</name>
    <name type="common">Malaysian cockle</name>
    <name type="synonym">Anadara granosa</name>
    <dbReference type="NCBI Taxonomy" id="220873"/>
    <lineage>
        <taxon>Eukaryota</taxon>
        <taxon>Metazoa</taxon>
        <taxon>Spiralia</taxon>
        <taxon>Lophotrochozoa</taxon>
        <taxon>Mollusca</taxon>
        <taxon>Bivalvia</taxon>
        <taxon>Autobranchia</taxon>
        <taxon>Pteriomorphia</taxon>
        <taxon>Arcoida</taxon>
        <taxon>Arcoidea</taxon>
        <taxon>Arcidae</taxon>
        <taxon>Tegillarca</taxon>
    </lineage>
</organism>
<proteinExistence type="predicted"/>
<comment type="caution">
    <text evidence="1">The sequence shown here is derived from an EMBL/GenBank/DDBJ whole genome shotgun (WGS) entry which is preliminary data.</text>
</comment>
<feature type="non-terminal residue" evidence="1">
    <location>
        <position position="169"/>
    </location>
</feature>
<sequence length="169" mass="19553">MALRNLTTKMEHSCSNYEKSSLSRDKISELDLVQKLIHQREYGQSIICKIKQETSVCLRLDKGASLKTAFGYDSLIKMQLTGRHVDSLLQLALNKLSQGAFSKFRVGQVQNIPLVTKSTRKRKKPEYEEISSICCEDETSKRQRHEKLEDTFGPMEQPFLEKIEYKKYS</sequence>
<dbReference type="Proteomes" id="UP001217089">
    <property type="component" value="Unassembled WGS sequence"/>
</dbReference>
<evidence type="ECO:0000313" key="2">
    <source>
        <dbReference type="Proteomes" id="UP001217089"/>
    </source>
</evidence>
<name>A0ABQ9FWX9_TEGGR</name>
<protein>
    <submittedName>
        <fullName evidence="1">Uncharacterized protein</fullName>
    </submittedName>
</protein>
<keyword evidence="2" id="KW-1185">Reference proteome</keyword>